<reference evidence="2" key="1">
    <citation type="submission" date="2022-10" db="EMBL/GenBank/DDBJ databases">
        <title>The complete genomes of actinobacterial strains from the NBC collection.</title>
        <authorList>
            <person name="Joergensen T.S."/>
            <person name="Alvarez Arevalo M."/>
            <person name="Sterndorff E.B."/>
            <person name="Faurdal D."/>
            <person name="Vuksanovic O."/>
            <person name="Mourched A.-S."/>
            <person name="Charusanti P."/>
            <person name="Shaw S."/>
            <person name="Blin K."/>
            <person name="Weber T."/>
        </authorList>
    </citation>
    <scope>NUCLEOTIDE SEQUENCE</scope>
    <source>
        <strain evidence="2">NBC_00222</strain>
    </source>
</reference>
<feature type="domain" description="MrfA-like Zn-binding" evidence="1">
    <location>
        <begin position="484"/>
        <end position="581"/>
    </location>
</feature>
<organism evidence="2 3">
    <name type="scientific">Kitasatospora purpeofusca</name>
    <dbReference type="NCBI Taxonomy" id="67352"/>
    <lineage>
        <taxon>Bacteria</taxon>
        <taxon>Bacillati</taxon>
        <taxon>Actinomycetota</taxon>
        <taxon>Actinomycetes</taxon>
        <taxon>Kitasatosporales</taxon>
        <taxon>Streptomycetaceae</taxon>
        <taxon>Kitasatospora</taxon>
    </lineage>
</organism>
<dbReference type="RefSeq" id="WP_328953859.1">
    <property type="nucleotide sequence ID" value="NZ_CP108110.1"/>
</dbReference>
<gene>
    <name evidence="2" type="ORF">OHA16_07425</name>
</gene>
<sequence>MSPLPPRTRRRGPLTAPVRAARRLGEIRRTQLVTTYGVGAMIAVENESFMVRGIDSWDTSEAVTVVEPRLAQQLGVSGFRLPPAPDPTRARDGVRATRFPLVYSCPQCGSLAPFQRFNSPAGKAECSLCSEDLVPSRFVVACENGHLDDFPYWHWVHRGTGRPSGGSCGGSLSLRTEGSTASLRGVVVSCSCGVDPVSMEGAFRRKALKDLGLSCTGRLPWLKDEPHEPCGLRPRTLQRGSSSVWFPVVHSALSIPPWSEGLAKLVSRYYDKLKDASPESIRGFLEVEGVLRKHPEYSADEVVDLVDQWRQAGAVDEGRAEGQSQSLREKIYRDEYDTLRRAYPEREDAEHQDFVCEPPISSVLPLTRSHGIEQVMLLHRLREVRALESFTRVDEPSMADAPSRRARISRTPQNWLPAMEVSGEGVFVRLDEERLRAWEQAPGPVSRARRVRENHQRLLEDRAGSADAAPRSPATPRYLLLHSLAHVLINEWSLDGGYPAAALRERLYVDKDMAGILIYTATSDSAGSLGGIVAQGEPDRLAAGLRAALQRAGWCSNDPLCMESESSGADGLDLAACHACLLLPETSCENNNILLDRAALVGTPDGRTAGFFEATGF</sequence>
<evidence type="ECO:0000313" key="3">
    <source>
        <dbReference type="Proteomes" id="UP001432222"/>
    </source>
</evidence>
<dbReference type="Pfam" id="PF09369">
    <property type="entry name" value="MZB"/>
    <property type="match status" value="1"/>
</dbReference>
<dbReference type="NCBIfam" id="NF038324">
    <property type="entry name" value="DrmB_fam"/>
    <property type="match status" value="1"/>
</dbReference>
<name>A0ABZ1TWS8_9ACTN</name>
<keyword evidence="3" id="KW-1185">Reference proteome</keyword>
<dbReference type="InterPro" id="IPR047721">
    <property type="entry name" value="DrmB"/>
</dbReference>
<dbReference type="Proteomes" id="UP001432222">
    <property type="component" value="Chromosome"/>
</dbReference>
<dbReference type="EMBL" id="CP108110">
    <property type="protein sequence ID" value="WUQ82815.1"/>
    <property type="molecule type" value="Genomic_DNA"/>
</dbReference>
<protein>
    <submittedName>
        <fullName evidence="2">DUF1998 domain-containing protein</fullName>
    </submittedName>
</protein>
<dbReference type="InterPro" id="IPR018973">
    <property type="entry name" value="MZB"/>
</dbReference>
<accession>A0ABZ1TWS8</accession>
<evidence type="ECO:0000259" key="1">
    <source>
        <dbReference type="Pfam" id="PF09369"/>
    </source>
</evidence>
<proteinExistence type="predicted"/>
<evidence type="ECO:0000313" key="2">
    <source>
        <dbReference type="EMBL" id="WUQ82815.1"/>
    </source>
</evidence>